<keyword evidence="1" id="KW-1133">Transmembrane helix</keyword>
<dbReference type="Proteomes" id="UP001158576">
    <property type="component" value="Chromosome 2"/>
</dbReference>
<gene>
    <name evidence="2" type="ORF">OKIOD_LOCUS13901</name>
</gene>
<dbReference type="SUPFAM" id="SSF56436">
    <property type="entry name" value="C-type lectin-like"/>
    <property type="match status" value="1"/>
</dbReference>
<organism evidence="2 3">
    <name type="scientific">Oikopleura dioica</name>
    <name type="common">Tunicate</name>
    <dbReference type="NCBI Taxonomy" id="34765"/>
    <lineage>
        <taxon>Eukaryota</taxon>
        <taxon>Metazoa</taxon>
        <taxon>Chordata</taxon>
        <taxon>Tunicata</taxon>
        <taxon>Appendicularia</taxon>
        <taxon>Copelata</taxon>
        <taxon>Oikopleuridae</taxon>
        <taxon>Oikopleura</taxon>
    </lineage>
</organism>
<sequence>MINEAVGFCDSRGDKLFQLKFLEENLVENVNMFSRTLGGNSNYNLEKVYFWLPFERIVDENGEFFYVSLVENGLRSTADLSEHYGTLINDFKKKRVANNENCLVLRVTASSISIAPANCASTVPFTACSTTDCQVRNQDVLGSDLLDSKNSESSACEEGWLEDGKNNCLKVLAYEDGISDECESQGASMDVLFQLSYWFPDITVTHIYNQPNETCTNIKKYEDINMWEISSDASLCGETVNYVCEKPSLVVEQEIVPDASIPGMITAQMTGNYHKENILSCEENWSPTGTGECLRFFTEGRDFESAISFCGKQGGKLAGYPEYMNNQLLKSLEQIGAAYIDIDSDSSSQMTSTIGRIIDQQLIEETIARNLCGVLTTTENSTIIAVDLGNRAQNTRFENMITERRGRWIFLVLMMMLLTLAEAHGSVPKLTTAWKVVLYSICGLVALAATVGIIIVSLIVFQSVTKSSIFYIPDSFEPVHSKI</sequence>
<dbReference type="InterPro" id="IPR016186">
    <property type="entry name" value="C-type_lectin-like/link_sf"/>
</dbReference>
<evidence type="ECO:0000313" key="3">
    <source>
        <dbReference type="Proteomes" id="UP001158576"/>
    </source>
</evidence>
<feature type="transmembrane region" description="Helical" evidence="1">
    <location>
        <begin position="408"/>
        <end position="425"/>
    </location>
</feature>
<protein>
    <submittedName>
        <fullName evidence="2">Oidioi.mRNA.OKI2018_I69.chr2.g5136.t1.cds</fullName>
    </submittedName>
</protein>
<evidence type="ECO:0000256" key="1">
    <source>
        <dbReference type="SAM" id="Phobius"/>
    </source>
</evidence>
<keyword evidence="1" id="KW-0472">Membrane</keyword>
<dbReference type="EMBL" id="OU015567">
    <property type="protein sequence ID" value="CAG5110769.1"/>
    <property type="molecule type" value="Genomic_DNA"/>
</dbReference>
<keyword evidence="3" id="KW-1185">Reference proteome</keyword>
<evidence type="ECO:0000313" key="2">
    <source>
        <dbReference type="EMBL" id="CAG5110769.1"/>
    </source>
</evidence>
<reference evidence="2 3" key="1">
    <citation type="submission" date="2021-04" db="EMBL/GenBank/DDBJ databases">
        <authorList>
            <person name="Bliznina A."/>
        </authorList>
    </citation>
    <scope>NUCLEOTIDE SEQUENCE [LARGE SCALE GENOMIC DNA]</scope>
</reference>
<dbReference type="InterPro" id="IPR016187">
    <property type="entry name" value="CTDL_fold"/>
</dbReference>
<dbReference type="Gene3D" id="3.10.100.10">
    <property type="entry name" value="Mannose-Binding Protein A, subunit A"/>
    <property type="match status" value="1"/>
</dbReference>
<feature type="transmembrane region" description="Helical" evidence="1">
    <location>
        <begin position="437"/>
        <end position="461"/>
    </location>
</feature>
<proteinExistence type="predicted"/>
<accession>A0ABN7T650</accession>
<keyword evidence="1" id="KW-0812">Transmembrane</keyword>
<name>A0ABN7T650_OIKDI</name>